<evidence type="ECO:0000256" key="3">
    <source>
        <dbReference type="RuleBase" id="RU000363"/>
    </source>
</evidence>
<dbReference type="InterPro" id="IPR002347">
    <property type="entry name" value="SDR_fam"/>
</dbReference>
<name>A0ABX0FGP6_9BURK</name>
<keyword evidence="2" id="KW-0560">Oxidoreductase</keyword>
<protein>
    <submittedName>
        <fullName evidence="4">SDR family NAD(P)-dependent oxidoreductase</fullName>
    </submittedName>
</protein>
<keyword evidence="5" id="KW-1185">Reference proteome</keyword>
<evidence type="ECO:0000256" key="1">
    <source>
        <dbReference type="ARBA" id="ARBA00006484"/>
    </source>
</evidence>
<organism evidence="4 5">
    <name type="scientific">Duganella aceris</name>
    <dbReference type="NCBI Taxonomy" id="2703883"/>
    <lineage>
        <taxon>Bacteria</taxon>
        <taxon>Pseudomonadati</taxon>
        <taxon>Pseudomonadota</taxon>
        <taxon>Betaproteobacteria</taxon>
        <taxon>Burkholderiales</taxon>
        <taxon>Oxalobacteraceae</taxon>
        <taxon>Telluria group</taxon>
        <taxon>Duganella</taxon>
    </lineage>
</organism>
<dbReference type="PRINTS" id="PR00080">
    <property type="entry name" value="SDRFAMILY"/>
</dbReference>
<evidence type="ECO:0000313" key="4">
    <source>
        <dbReference type="EMBL" id="NGZ83755.1"/>
    </source>
</evidence>
<comment type="caution">
    <text evidence="4">The sequence shown here is derived from an EMBL/GenBank/DDBJ whole genome shotgun (WGS) entry which is preliminary data.</text>
</comment>
<dbReference type="InterPro" id="IPR036291">
    <property type="entry name" value="NAD(P)-bd_dom_sf"/>
</dbReference>
<reference evidence="5" key="1">
    <citation type="submission" date="2023-07" db="EMBL/GenBank/DDBJ databases">
        <title>Duganella aceri sp. nov., isolated from tree sap.</title>
        <authorList>
            <person name="Kim I.S."/>
        </authorList>
    </citation>
    <scope>NUCLEOTIDE SEQUENCE [LARGE SCALE GENOMIC DNA]</scope>
    <source>
        <strain evidence="5">SAP-35</strain>
    </source>
</reference>
<evidence type="ECO:0000256" key="2">
    <source>
        <dbReference type="ARBA" id="ARBA00023002"/>
    </source>
</evidence>
<dbReference type="PROSITE" id="PS00061">
    <property type="entry name" value="ADH_SHORT"/>
    <property type="match status" value="1"/>
</dbReference>
<dbReference type="SUPFAM" id="SSF51735">
    <property type="entry name" value="NAD(P)-binding Rossmann-fold domains"/>
    <property type="match status" value="1"/>
</dbReference>
<dbReference type="RefSeq" id="WP_166099761.1">
    <property type="nucleotide sequence ID" value="NZ_JAADJT010000002.1"/>
</dbReference>
<gene>
    <name evidence="4" type="ORF">GW587_05710</name>
</gene>
<dbReference type="PRINTS" id="PR00081">
    <property type="entry name" value="GDHRDH"/>
</dbReference>
<accession>A0ABX0FGP6</accession>
<comment type="similarity">
    <text evidence="1 3">Belongs to the short-chain dehydrogenases/reductases (SDR) family.</text>
</comment>
<dbReference type="Gene3D" id="3.40.50.720">
    <property type="entry name" value="NAD(P)-binding Rossmann-like Domain"/>
    <property type="match status" value="1"/>
</dbReference>
<dbReference type="PANTHER" id="PTHR44169">
    <property type="entry name" value="NADPH-DEPENDENT 1-ACYLDIHYDROXYACETONE PHOSPHATE REDUCTASE"/>
    <property type="match status" value="1"/>
</dbReference>
<dbReference type="Pfam" id="PF00106">
    <property type="entry name" value="adh_short"/>
    <property type="match status" value="1"/>
</dbReference>
<dbReference type="EMBL" id="JAADJT010000002">
    <property type="protein sequence ID" value="NGZ83755.1"/>
    <property type="molecule type" value="Genomic_DNA"/>
</dbReference>
<sequence length="251" mass="25602">MNIEHSIVLVTGANRGIGHAFVTELLARGAAKIYVAARDTAALRELLLAGGPRLVPLPLDVTDPDQVAAAAKVASDVTLLINNAGFAAFDGAISASGTDAARREMEVNYFGPLALSRAFAPVLAKNGGAIVNMLSMLSLVTLPMAGTYSASKAAALALTRSLRAELAAQGTQVLGVLAVQTETSMGAALPEPRMTPQEVVGDALDAVQSGVSDEVVAGAQTRAIHDAFVANPKGLQAQMSTRLPQAGAAHA</sequence>
<dbReference type="PANTHER" id="PTHR44169:SF6">
    <property type="entry name" value="NADPH-DEPENDENT 1-ACYLDIHYDROXYACETONE PHOSPHATE REDUCTASE"/>
    <property type="match status" value="1"/>
</dbReference>
<dbReference type="InterPro" id="IPR020904">
    <property type="entry name" value="Sc_DH/Rdtase_CS"/>
</dbReference>
<evidence type="ECO:0000313" key="5">
    <source>
        <dbReference type="Proteomes" id="UP000666369"/>
    </source>
</evidence>
<dbReference type="Proteomes" id="UP000666369">
    <property type="component" value="Unassembled WGS sequence"/>
</dbReference>
<proteinExistence type="inferred from homology"/>